<sequence length="480" mass="52331">MALITTRRPPGRRALLVEFNELSPVLLDRFIAEGRLPSFKAFRDASVVFTTDAGEDAPNLEPWIQWPTLHSGLPFAEHGVFALGDGRRRLTGPLLGDVLSAAGVPVGIFGSMNLGYTRRAGEPGYVVPDPWDVEGRAYPASLQPFYETVSWAVQESSRDGLPGAARLARFAAFLVRSGLRPATVAAVVRQLVDERRVGGVGWRRASVLDELSYDVFRHLNARHGVRFATFFSNSTAHYQHYYWRDMEPELFADAGDGRHADAVLHGYRSMDALLGRIMADEPDSLLILATALSQEPWTESAKRTFRPRDFGTLFALAGVSDAVAKPMMAEQVVVELPDAAAAERAGRALRALTVDGDRLLNADRDGRRLQVGCRSDVGREGATITLAGGGTVAFDDVFYPIHTTRSGRHSRAGALWFRTGRHHVVEGTVPLTDVAPTILDHFGVAAPPQMKGSILPLHQAPEVPAQRTRSLAPAGIPQPR</sequence>
<organism evidence="2 3">
    <name type="scientific">Pseudonocardia dioxanivorans (strain ATCC 55486 / DSM 44775 / JCM 13855 / CB1190)</name>
    <dbReference type="NCBI Taxonomy" id="675635"/>
    <lineage>
        <taxon>Bacteria</taxon>
        <taxon>Bacillati</taxon>
        <taxon>Actinomycetota</taxon>
        <taxon>Actinomycetes</taxon>
        <taxon>Pseudonocardiales</taxon>
        <taxon>Pseudonocardiaceae</taxon>
        <taxon>Pseudonocardia</taxon>
    </lineage>
</organism>
<dbReference type="Gene3D" id="3.40.720.10">
    <property type="entry name" value="Alkaline Phosphatase, subunit A"/>
    <property type="match status" value="1"/>
</dbReference>
<evidence type="ECO:0008006" key="4">
    <source>
        <dbReference type="Google" id="ProtNLM"/>
    </source>
</evidence>
<dbReference type="eggNOG" id="COG3379">
    <property type="taxonomic scope" value="Bacteria"/>
</dbReference>
<evidence type="ECO:0000313" key="2">
    <source>
        <dbReference type="EMBL" id="AEA27232.1"/>
    </source>
</evidence>
<keyword evidence="3" id="KW-1185">Reference proteome</keyword>
<proteinExistence type="predicted"/>
<dbReference type="AlphaFoldDB" id="F4CQ36"/>
<dbReference type="eggNOG" id="COG1524">
    <property type="taxonomic scope" value="Bacteria"/>
</dbReference>
<name>F4CQ36_PSEUX</name>
<protein>
    <recommendedName>
        <fullName evidence="4">Type I phosphodiesterase/nucleotide pyrophosphatase</fullName>
    </recommendedName>
</protein>
<dbReference type="KEGG" id="pdx:Psed_5094"/>
<feature type="region of interest" description="Disordered" evidence="1">
    <location>
        <begin position="461"/>
        <end position="480"/>
    </location>
</feature>
<evidence type="ECO:0000313" key="3">
    <source>
        <dbReference type="Proteomes" id="UP000007809"/>
    </source>
</evidence>
<reference evidence="2 3" key="1">
    <citation type="journal article" date="2011" name="J. Bacteriol.">
        <title>Genome sequence of the 1,4-dioxane-degrading Pseudonocardia dioxanivorans strain CB1190.</title>
        <authorList>
            <person name="Sales C.M."/>
            <person name="Mahendra S."/>
            <person name="Grostern A."/>
            <person name="Parales R.E."/>
            <person name="Goodwin L.A."/>
            <person name="Woyke T."/>
            <person name="Nolan M."/>
            <person name="Lapidus A."/>
            <person name="Chertkov O."/>
            <person name="Ovchinnikova G."/>
            <person name="Sczyrba A."/>
            <person name="Alvarez-Cohen L."/>
        </authorList>
    </citation>
    <scope>NUCLEOTIDE SEQUENCE [LARGE SCALE GENOMIC DNA]</scope>
    <source>
        <strain evidence="3">ATCC 55486 / DSM 44775 / JCM 13855 / CB1190</strain>
    </source>
</reference>
<evidence type="ECO:0000256" key="1">
    <source>
        <dbReference type="SAM" id="MobiDB-lite"/>
    </source>
</evidence>
<dbReference type="HOGENOM" id="CLU_535090_0_0_11"/>
<gene>
    <name evidence="2" type="ordered locus">Psed_5094</name>
</gene>
<dbReference type="EMBL" id="CP002593">
    <property type="protein sequence ID" value="AEA27232.1"/>
    <property type="molecule type" value="Genomic_DNA"/>
</dbReference>
<dbReference type="InterPro" id="IPR017850">
    <property type="entry name" value="Alkaline_phosphatase_core_sf"/>
</dbReference>
<dbReference type="RefSeq" id="WP_013677138.1">
    <property type="nucleotide sequence ID" value="NC_015312.1"/>
</dbReference>
<dbReference type="OrthoDB" id="244470at2"/>
<accession>F4CQ36</accession>
<dbReference type="SUPFAM" id="SSF53649">
    <property type="entry name" value="Alkaline phosphatase-like"/>
    <property type="match status" value="1"/>
</dbReference>
<dbReference type="Proteomes" id="UP000007809">
    <property type="component" value="Chromosome"/>
</dbReference>